<organism evidence="6 7">
    <name type="scientific">Canicola haemoglobinophilus</name>
    <dbReference type="NCBI Taxonomy" id="733"/>
    <lineage>
        <taxon>Bacteria</taxon>
        <taxon>Pseudomonadati</taxon>
        <taxon>Pseudomonadota</taxon>
        <taxon>Gammaproteobacteria</taxon>
        <taxon>Pasteurellales</taxon>
        <taxon>Pasteurellaceae</taxon>
        <taxon>Canicola</taxon>
    </lineage>
</organism>
<proteinExistence type="predicted"/>
<evidence type="ECO:0000256" key="3">
    <source>
        <dbReference type="SAM" id="MobiDB-lite"/>
    </source>
</evidence>
<gene>
    <name evidence="6" type="primary">ftsN</name>
    <name evidence="6" type="ORF">NCTC8540_00423</name>
</gene>
<keyword evidence="4" id="KW-0472">Membrane</keyword>
<dbReference type="InterPro" id="IPR052521">
    <property type="entry name" value="Cell_div_SPOR-domain"/>
</dbReference>
<accession>A0AB38H8R0</accession>
<feature type="domain" description="SPOR" evidence="5">
    <location>
        <begin position="184"/>
        <end position="257"/>
    </location>
</feature>
<feature type="coiled-coil region" evidence="2">
    <location>
        <begin position="91"/>
        <end position="138"/>
    </location>
</feature>
<evidence type="ECO:0000313" key="7">
    <source>
        <dbReference type="Proteomes" id="UP000254496"/>
    </source>
</evidence>
<name>A0AB38H8R0_9PAST</name>
<dbReference type="InterPro" id="IPR007730">
    <property type="entry name" value="SPOR-like_dom"/>
</dbReference>
<dbReference type="Gene3D" id="3.30.70.1070">
    <property type="entry name" value="Sporulation related repeat"/>
    <property type="match status" value="1"/>
</dbReference>
<keyword evidence="6" id="KW-0131">Cell cycle</keyword>
<evidence type="ECO:0000256" key="4">
    <source>
        <dbReference type="SAM" id="Phobius"/>
    </source>
</evidence>
<dbReference type="PROSITE" id="PS51724">
    <property type="entry name" value="SPOR"/>
    <property type="match status" value="1"/>
</dbReference>
<dbReference type="SUPFAM" id="SSF110997">
    <property type="entry name" value="Sporulation related repeat"/>
    <property type="match status" value="1"/>
</dbReference>
<dbReference type="Pfam" id="PF05036">
    <property type="entry name" value="SPOR"/>
    <property type="match status" value="1"/>
</dbReference>
<sequence>MAKDYIANTNSKKKKKQKKGQSKILLISLVLLIILGFAAGLYFLKTKTKNTTTQVSAKPEKPKSVLPTPPEEVWSYIKALETRTVPVDNNAKSLEKDMRLSEEQKKILLEMEKEQKAAEQARINQIEERKKIEEQKAKEDKLPKSTVTTDKPKVEVNKIEKKAEVVTAKPTQSVQTTQNKPSTNSSEKKFGLQCGAFKNRAQAENMQARLSMAGFNARVNSSEDWNRVVVGPVGDRSATKATLDKAKSIGNCVIIGM</sequence>
<evidence type="ECO:0000259" key="5">
    <source>
        <dbReference type="PROSITE" id="PS51724"/>
    </source>
</evidence>
<keyword evidence="4" id="KW-0812">Transmembrane</keyword>
<feature type="region of interest" description="Disordered" evidence="3">
    <location>
        <begin position="170"/>
        <end position="189"/>
    </location>
</feature>
<dbReference type="InterPro" id="IPR011930">
    <property type="entry name" value="FtsN"/>
</dbReference>
<protein>
    <recommendedName>
        <fullName evidence="1">Cell division protein FtsN</fullName>
    </recommendedName>
</protein>
<dbReference type="GO" id="GO:0051301">
    <property type="term" value="P:cell division"/>
    <property type="evidence" value="ECO:0007669"/>
    <property type="project" value="UniProtKB-KW"/>
</dbReference>
<dbReference type="EMBL" id="UGHJ01000001">
    <property type="protein sequence ID" value="STO67947.1"/>
    <property type="molecule type" value="Genomic_DNA"/>
</dbReference>
<feature type="transmembrane region" description="Helical" evidence="4">
    <location>
        <begin position="24"/>
        <end position="44"/>
    </location>
</feature>
<evidence type="ECO:0000313" key="6">
    <source>
        <dbReference type="EMBL" id="STO67947.1"/>
    </source>
</evidence>
<dbReference type="NCBIfam" id="TIGR02223">
    <property type="entry name" value="ftsN"/>
    <property type="match status" value="1"/>
</dbReference>
<comment type="caution">
    <text evidence="6">The sequence shown here is derived from an EMBL/GenBank/DDBJ whole genome shotgun (WGS) entry which is preliminary data.</text>
</comment>
<dbReference type="AlphaFoldDB" id="A0AB38H8R0"/>
<evidence type="ECO:0000256" key="1">
    <source>
        <dbReference type="NCBIfam" id="TIGR02223"/>
    </source>
</evidence>
<dbReference type="InterPro" id="IPR036680">
    <property type="entry name" value="SPOR-like_sf"/>
</dbReference>
<dbReference type="PANTHER" id="PTHR38687:SF2">
    <property type="entry name" value="CELL DIVISION PROTEIN FTSN"/>
    <property type="match status" value="1"/>
</dbReference>
<reference evidence="6 7" key="1">
    <citation type="submission" date="2018-06" db="EMBL/GenBank/DDBJ databases">
        <authorList>
            <consortium name="Pathogen Informatics"/>
            <person name="Doyle S."/>
        </authorList>
    </citation>
    <scope>NUCLEOTIDE SEQUENCE [LARGE SCALE GENOMIC DNA]</scope>
    <source>
        <strain evidence="6 7">NCTC8540</strain>
    </source>
</reference>
<dbReference type="PANTHER" id="PTHR38687">
    <property type="entry name" value="CELL DIVISION PROTEIN DEDD-RELATED"/>
    <property type="match status" value="1"/>
</dbReference>
<evidence type="ECO:0000256" key="2">
    <source>
        <dbReference type="SAM" id="Coils"/>
    </source>
</evidence>
<dbReference type="GO" id="GO:0042834">
    <property type="term" value="F:peptidoglycan binding"/>
    <property type="evidence" value="ECO:0007669"/>
    <property type="project" value="InterPro"/>
</dbReference>
<keyword evidence="4" id="KW-1133">Transmembrane helix</keyword>
<keyword evidence="2" id="KW-0175">Coiled coil</keyword>
<feature type="compositionally biased region" description="Polar residues" evidence="3">
    <location>
        <begin position="170"/>
        <end position="185"/>
    </location>
</feature>
<keyword evidence="6" id="KW-0132">Cell division</keyword>
<dbReference type="Proteomes" id="UP000254496">
    <property type="component" value="Unassembled WGS sequence"/>
</dbReference>